<dbReference type="Gene3D" id="2.160.20.10">
    <property type="entry name" value="Single-stranded right-handed beta-helix, Pectin lyase-like"/>
    <property type="match status" value="1"/>
</dbReference>
<sequence length="698" mass="74265">MANISHLPLANEPSGSETIAMVQNGQTRRGAIGALVSSLAAPHVAASTLALDQAADPVLPANIFIDVTLATAEAAVAIGTTFKIVETATGQATIYKRTGSGSTELYSEATTAALASSIGTKLVRGKLDAEAAKVRSQAEKNADFVNVLDFLDDSTSFTAALAAACAVSLVVRLPEGEFEVEGDGCPVRRGQIIIGAGSGGPTTGAKTRLFNNTPGGSIFYYGNDTSAATIKAPEFYDMALEADYPVRYNNETTAIIGDQPDDTNCPPLNRAVVMGCAFFARVYGTGRAISATRCFDSLFTQNYIVGFDTNILLWSCDINMVWNNRSLLAKSYHILDCGTHTHGSQNLIFHNDLLDMTSTAGTFVKSSGRHSRVIDNYLEHVPGRDNNAATVQGFIDFSPMGQPNFNGQGAGSSHTAIARDNRIDGMQHATDFIYRAKMEGRAYLEISDVGTTSGPRSAPGLVLVDAAGNNVDEFPVRFNGTNGTKLLIEGDIFDQWDGFRTTRKQSLTVDGTNIGQFGSEIMRNNAHLFLRQRHDGFIFKKGFDSVFELTDHRALEPSTKYYAEIVVEMVAGAETLRVGHCAGGISSALTDYALTTARTRIVRTFTTGAAGAGRNGLYFRRSNTGGGNSDIKFRQVRMFKAADVGNLATPGPRQPAVGSAAVSVAAPTKAEFDALVGKFNLLLARIGINGSGITEDEG</sequence>
<accession>A0A6M3XIH9</accession>
<dbReference type="SUPFAM" id="SSF51126">
    <property type="entry name" value="Pectin lyase-like"/>
    <property type="match status" value="1"/>
</dbReference>
<evidence type="ECO:0000313" key="1">
    <source>
        <dbReference type="EMBL" id="QJH97764.1"/>
    </source>
</evidence>
<reference evidence="1" key="1">
    <citation type="submission" date="2020-03" db="EMBL/GenBank/DDBJ databases">
        <title>The deep terrestrial virosphere.</title>
        <authorList>
            <person name="Holmfeldt K."/>
            <person name="Nilsson E."/>
            <person name="Simone D."/>
            <person name="Lopez-Fernandez M."/>
            <person name="Wu X."/>
            <person name="de Brujin I."/>
            <person name="Lundin D."/>
            <person name="Andersson A."/>
            <person name="Bertilsson S."/>
            <person name="Dopson M."/>
        </authorList>
    </citation>
    <scope>NUCLEOTIDE SEQUENCE</scope>
    <source>
        <strain evidence="1">TM448B01077</strain>
    </source>
</reference>
<proteinExistence type="predicted"/>
<protein>
    <submittedName>
        <fullName evidence="1">Uncharacterized protein</fullName>
    </submittedName>
</protein>
<dbReference type="AlphaFoldDB" id="A0A6M3XIH9"/>
<dbReference type="EMBL" id="MT144700">
    <property type="protein sequence ID" value="QJH97764.1"/>
    <property type="molecule type" value="Genomic_DNA"/>
</dbReference>
<gene>
    <name evidence="1" type="ORF">TM448B01077_0022</name>
</gene>
<name>A0A6M3XIH9_9ZZZZ</name>
<dbReference type="InterPro" id="IPR012334">
    <property type="entry name" value="Pectin_lyas_fold"/>
</dbReference>
<dbReference type="InterPro" id="IPR011050">
    <property type="entry name" value="Pectin_lyase_fold/virulence"/>
</dbReference>
<organism evidence="1">
    <name type="scientific">viral metagenome</name>
    <dbReference type="NCBI Taxonomy" id="1070528"/>
    <lineage>
        <taxon>unclassified sequences</taxon>
        <taxon>metagenomes</taxon>
        <taxon>organismal metagenomes</taxon>
    </lineage>
</organism>